<dbReference type="Proteomes" id="UP000697107">
    <property type="component" value="Unassembled WGS sequence"/>
</dbReference>
<evidence type="ECO:0000313" key="12">
    <source>
        <dbReference type="EMBL" id="KAG2888734.1"/>
    </source>
</evidence>
<dbReference type="GO" id="GO:0004823">
    <property type="term" value="F:leucine-tRNA ligase activity"/>
    <property type="evidence" value="ECO:0007669"/>
    <property type="project" value="UniProtKB-EC"/>
</dbReference>
<keyword evidence="5" id="KW-0067">ATP-binding</keyword>
<dbReference type="CDD" id="cd07958">
    <property type="entry name" value="Anticodon_Ia_Leu_BEm"/>
    <property type="match status" value="1"/>
</dbReference>
<dbReference type="EMBL" id="RCMK01001191">
    <property type="protein sequence ID" value="KAG2899712.1"/>
    <property type="molecule type" value="Genomic_DNA"/>
</dbReference>
<evidence type="ECO:0000256" key="1">
    <source>
        <dbReference type="ARBA" id="ARBA00005594"/>
    </source>
</evidence>
<comment type="caution">
    <text evidence="11">The sequence shown here is derived from an EMBL/GenBank/DDBJ whole genome shotgun (WGS) entry which is preliminary data.</text>
</comment>
<evidence type="ECO:0000256" key="6">
    <source>
        <dbReference type="ARBA" id="ARBA00022917"/>
    </source>
</evidence>
<evidence type="ECO:0000256" key="5">
    <source>
        <dbReference type="ARBA" id="ARBA00022840"/>
    </source>
</evidence>
<keyword evidence="4" id="KW-0547">Nucleotide-binding</keyword>
<dbReference type="InterPro" id="IPR002300">
    <property type="entry name" value="aa-tRNA-synth_Ia"/>
</dbReference>
<dbReference type="Proteomes" id="UP000735874">
    <property type="component" value="Unassembled WGS sequence"/>
</dbReference>
<dbReference type="Gene3D" id="3.10.20.590">
    <property type="match status" value="1"/>
</dbReference>
<dbReference type="GO" id="GO:0005524">
    <property type="term" value="F:ATP binding"/>
    <property type="evidence" value="ECO:0007669"/>
    <property type="project" value="UniProtKB-KW"/>
</dbReference>
<dbReference type="EMBL" id="RCMG01001142">
    <property type="protein sequence ID" value="KAG2835145.1"/>
    <property type="molecule type" value="Genomic_DNA"/>
</dbReference>
<sequence>MTSQEATAAINGRLQDERVGGATTQFRLRDWLVSRQRYWGTPVPIIHCPSCGPVGVPTEQLPVELPPVGEDVADDLRGKGSSDSPLARMAGWRHCECPRCGGEAERDTDTLDTFVDSSWYYMRYCDARNDTAAFKPEQARTWLKRAGVDLYIGGIEHAILHLLYSRFVTKFMFDQGLLATDEPFAQLLAQGMVLGRTHKSPGSLRPLAPSEYEEMLDDGRKIIVEKKTGLPVVTQWEKMSKSKYNGVDPEQIRARHGADVTRLAVLFKAPPAHELEWDEGDLAGQSRWLARIWALLDGALAHRRQGANVSADKEDEKELRHELHGTIKRVTEALNDFQSFNVAIAELMKLSNLLGERRTQLQGSAAYEEALKALVQMLAPLAPHTAAEMFQALHDGDEAVDVHTCTWPAYDPALLDRAQVKVVLQVQGKPRDTILVDPALLEARDSDGVLALALASPAVQRHLQGHDVRKAILVSPKKQGAHGLLNIVAK</sequence>
<feature type="domain" description="Methionyl/Valyl/Leucyl/Isoleucyl-tRNA synthetase anticodon-binding" evidence="10">
    <location>
        <begin position="317"/>
        <end position="437"/>
    </location>
</feature>
<comment type="catalytic activity">
    <reaction evidence="8">
        <text>tRNA(Leu) + L-leucine + ATP = L-leucyl-tRNA(Leu) + AMP + diphosphate</text>
        <dbReference type="Rhea" id="RHEA:11688"/>
        <dbReference type="Rhea" id="RHEA-COMP:9613"/>
        <dbReference type="Rhea" id="RHEA-COMP:9622"/>
        <dbReference type="ChEBI" id="CHEBI:30616"/>
        <dbReference type="ChEBI" id="CHEBI:33019"/>
        <dbReference type="ChEBI" id="CHEBI:57427"/>
        <dbReference type="ChEBI" id="CHEBI:78442"/>
        <dbReference type="ChEBI" id="CHEBI:78494"/>
        <dbReference type="ChEBI" id="CHEBI:456215"/>
        <dbReference type="EC" id="6.1.1.4"/>
    </reaction>
</comment>
<feature type="domain" description="Aminoacyl-tRNA synthetase class Ia" evidence="9">
    <location>
        <begin position="29"/>
        <end position="194"/>
    </location>
</feature>
<dbReference type="Proteomes" id="UP000760860">
    <property type="component" value="Unassembled WGS sequence"/>
</dbReference>
<protein>
    <recommendedName>
        <fullName evidence="2">leucine--tRNA ligase</fullName>
        <ecNumber evidence="2">6.1.1.4</ecNumber>
    </recommendedName>
</protein>
<dbReference type="VEuPathDB" id="FungiDB:PC110_g18167"/>
<dbReference type="Gene3D" id="1.10.730.10">
    <property type="entry name" value="Isoleucyl-tRNA Synthetase, Domain 1"/>
    <property type="match status" value="1"/>
</dbReference>
<evidence type="ECO:0000256" key="8">
    <source>
        <dbReference type="ARBA" id="ARBA00047469"/>
    </source>
</evidence>
<dbReference type="AlphaFoldDB" id="A0A8T0Y405"/>
<evidence type="ECO:0000256" key="2">
    <source>
        <dbReference type="ARBA" id="ARBA00013164"/>
    </source>
</evidence>
<organism evidence="11 16">
    <name type="scientific">Phytophthora cactorum</name>
    <dbReference type="NCBI Taxonomy" id="29920"/>
    <lineage>
        <taxon>Eukaryota</taxon>
        <taxon>Sar</taxon>
        <taxon>Stramenopiles</taxon>
        <taxon>Oomycota</taxon>
        <taxon>Peronosporomycetes</taxon>
        <taxon>Peronosporales</taxon>
        <taxon>Peronosporaceae</taxon>
        <taxon>Phytophthora</taxon>
    </lineage>
</organism>
<dbReference type="InterPro" id="IPR009080">
    <property type="entry name" value="tRNAsynth_Ia_anticodon-bd"/>
</dbReference>
<dbReference type="Gene3D" id="2.20.28.290">
    <property type="match status" value="1"/>
</dbReference>
<dbReference type="Gene3D" id="3.40.50.620">
    <property type="entry name" value="HUPs"/>
    <property type="match status" value="1"/>
</dbReference>
<comment type="similarity">
    <text evidence="1">Belongs to the class-I aminoacyl-tRNA synthetase family.</text>
</comment>
<evidence type="ECO:0000256" key="3">
    <source>
        <dbReference type="ARBA" id="ARBA00022598"/>
    </source>
</evidence>
<dbReference type="EMBL" id="RCML01001173">
    <property type="protein sequence ID" value="KAG2964811.1"/>
    <property type="molecule type" value="Genomic_DNA"/>
</dbReference>
<name>A0A8T0Y405_9STRA</name>
<dbReference type="PANTHER" id="PTHR43740:SF2">
    <property type="entry name" value="LEUCINE--TRNA LIGASE, MITOCHONDRIAL"/>
    <property type="match status" value="1"/>
</dbReference>
<feature type="domain" description="Aminoacyl-tRNA synthetase class Ia" evidence="9">
    <location>
        <begin position="229"/>
        <end position="278"/>
    </location>
</feature>
<dbReference type="FunFam" id="1.10.730.10:FF:000002">
    <property type="entry name" value="Leucine--tRNA ligase"/>
    <property type="match status" value="1"/>
</dbReference>
<dbReference type="EMBL" id="RCMI01001197">
    <property type="protein sequence ID" value="KAG2888734.1"/>
    <property type="molecule type" value="Genomic_DNA"/>
</dbReference>
<dbReference type="EC" id="6.1.1.4" evidence="2"/>
<dbReference type="InterPro" id="IPR014729">
    <property type="entry name" value="Rossmann-like_a/b/a_fold"/>
</dbReference>
<keyword evidence="6" id="KW-0648">Protein biosynthesis</keyword>
<dbReference type="InterPro" id="IPR002302">
    <property type="entry name" value="Leu-tRNA-ligase"/>
</dbReference>
<evidence type="ECO:0000256" key="4">
    <source>
        <dbReference type="ARBA" id="ARBA00022741"/>
    </source>
</evidence>
<evidence type="ECO:0000259" key="9">
    <source>
        <dbReference type="Pfam" id="PF00133"/>
    </source>
</evidence>
<reference evidence="11" key="1">
    <citation type="submission" date="2018-10" db="EMBL/GenBank/DDBJ databases">
        <title>Effector identification in a new, highly contiguous assembly of the strawberry crown rot pathogen Phytophthora cactorum.</title>
        <authorList>
            <person name="Armitage A.D."/>
            <person name="Nellist C.F."/>
            <person name="Bates H."/>
            <person name="Vickerstaff R.J."/>
            <person name="Harrison R.J."/>
        </authorList>
    </citation>
    <scope>NUCLEOTIDE SEQUENCE</scope>
    <source>
        <strain evidence="11">15-7</strain>
        <strain evidence="12">4032</strain>
        <strain evidence="13">4040</strain>
        <strain evidence="14">P415</strain>
        <strain evidence="15">P421</strain>
    </source>
</reference>
<dbReference type="FunFam" id="3.40.50.620:FF:000056">
    <property type="entry name" value="Leucine--tRNA ligase"/>
    <property type="match status" value="1"/>
</dbReference>
<keyword evidence="7" id="KW-0030">Aminoacyl-tRNA synthetase</keyword>
<dbReference type="GO" id="GO:0006429">
    <property type="term" value="P:leucyl-tRNA aminoacylation"/>
    <property type="evidence" value="ECO:0007669"/>
    <property type="project" value="InterPro"/>
</dbReference>
<evidence type="ECO:0000313" key="14">
    <source>
        <dbReference type="EMBL" id="KAG2964811.1"/>
    </source>
</evidence>
<evidence type="ECO:0000256" key="7">
    <source>
        <dbReference type="ARBA" id="ARBA00023146"/>
    </source>
</evidence>
<accession>A0A8T0Y405</accession>
<dbReference type="GO" id="GO:0005739">
    <property type="term" value="C:mitochondrion"/>
    <property type="evidence" value="ECO:0007669"/>
    <property type="project" value="TreeGrafter"/>
</dbReference>
<dbReference type="Pfam" id="PF08264">
    <property type="entry name" value="Anticodon_1"/>
    <property type="match status" value="1"/>
</dbReference>
<dbReference type="Proteomes" id="UP000736787">
    <property type="component" value="Unassembled WGS sequence"/>
</dbReference>
<dbReference type="GO" id="GO:0032543">
    <property type="term" value="P:mitochondrial translation"/>
    <property type="evidence" value="ECO:0007669"/>
    <property type="project" value="TreeGrafter"/>
</dbReference>
<evidence type="ECO:0000259" key="10">
    <source>
        <dbReference type="Pfam" id="PF08264"/>
    </source>
</evidence>
<dbReference type="InterPro" id="IPR013155">
    <property type="entry name" value="M/V/L/I-tRNA-synth_anticd-bd"/>
</dbReference>
<dbReference type="EMBL" id="RCMV01001222">
    <property type="protein sequence ID" value="KAG3209701.1"/>
    <property type="molecule type" value="Genomic_DNA"/>
</dbReference>
<evidence type="ECO:0000313" key="16">
    <source>
        <dbReference type="Proteomes" id="UP000735874"/>
    </source>
</evidence>
<dbReference type="SUPFAM" id="SSF47323">
    <property type="entry name" value="Anticodon-binding domain of a subclass of class I aminoacyl-tRNA synthetases"/>
    <property type="match status" value="1"/>
</dbReference>
<evidence type="ECO:0000313" key="11">
    <source>
        <dbReference type="EMBL" id="KAG2835145.1"/>
    </source>
</evidence>
<dbReference type="PANTHER" id="PTHR43740">
    <property type="entry name" value="LEUCYL-TRNA SYNTHETASE"/>
    <property type="match status" value="1"/>
</dbReference>
<keyword evidence="3 11" id="KW-0436">Ligase</keyword>
<dbReference type="SUPFAM" id="SSF52374">
    <property type="entry name" value="Nucleotidylyl transferase"/>
    <property type="match status" value="1"/>
</dbReference>
<gene>
    <name evidence="11" type="ORF">PC113_g20262</name>
    <name evidence="12" type="ORF">PC115_g19944</name>
    <name evidence="13" type="ORF">PC117_g22157</name>
    <name evidence="14" type="ORF">PC118_g20104</name>
    <name evidence="15" type="ORF">PC129_g19288</name>
</gene>
<evidence type="ECO:0000313" key="13">
    <source>
        <dbReference type="EMBL" id="KAG2899712.1"/>
    </source>
</evidence>
<proteinExistence type="inferred from homology"/>
<evidence type="ECO:0000313" key="15">
    <source>
        <dbReference type="EMBL" id="KAG3209701.1"/>
    </source>
</evidence>
<dbReference type="Proteomes" id="UP000774804">
    <property type="component" value="Unassembled WGS sequence"/>
</dbReference>
<dbReference type="Pfam" id="PF00133">
    <property type="entry name" value="tRNA-synt_1"/>
    <property type="match status" value="2"/>
</dbReference>